<proteinExistence type="inferred from homology"/>
<keyword evidence="3 4" id="KW-0326">Glycosidase</keyword>
<dbReference type="CDD" id="cd18622">
    <property type="entry name" value="GH32_Inu-like"/>
    <property type="match status" value="1"/>
</dbReference>
<organism evidence="8 9">
    <name type="scientific">Nocardioides alpinus</name>
    <dbReference type="NCBI Taxonomy" id="748909"/>
    <lineage>
        <taxon>Bacteria</taxon>
        <taxon>Bacillati</taxon>
        <taxon>Actinomycetota</taxon>
        <taxon>Actinomycetes</taxon>
        <taxon>Propionibacteriales</taxon>
        <taxon>Nocardioidaceae</taxon>
        <taxon>Nocardioides</taxon>
    </lineage>
</organism>
<name>A0A1I0VLT2_9ACTN</name>
<dbReference type="STRING" id="748909.SAMN05192575_101306"/>
<dbReference type="InterPro" id="IPR013148">
    <property type="entry name" value="Glyco_hydro_32_N"/>
</dbReference>
<sequence length="466" mass="49899">MSFDPTIRPRDHFTAQQGWLNDPNGLIRHEGEHHLFFQHHPAGLVHGPISWGHAVSPDLLTWTELPIAIAATPIAHIWSGSVVHDAANSSGLAPEGQGPLVALYTRFEPATGIQSQCLAHSVDRGLTWQPYAGNPVLDIGSTGFRDPKVFRHGDGWAMVLVLAEERIVQLYRSPDLISWTHHSSFGPEGFVTGAWECPDLVRVPVEDSADTADVLLVSVWDGGPAGGSGMQYVVGQLDDAGFRSTQDAQWVDRGADFYAAISYADGAGPEPVVQAWMSNWQYADQVPASGFRGSMTLARRLSLRRRDGELVLVQRPVVRAGEQVHALVDHDLTGTLALPVAARTCRIVADVEPGSAPVFGLRVRVGDGERTTLTIDVAARTVSLDRTASGTVDVHPAFAAVHTAPLPGGEGPVRLEVVVDVASVEVFVGDGELVLTDQVFPDPGSTGIEVFADGGTAHVHRLDVTV</sequence>
<reference evidence="8" key="1">
    <citation type="submission" date="2016-10" db="EMBL/GenBank/DDBJ databases">
        <authorList>
            <person name="de Groot N.N."/>
        </authorList>
    </citation>
    <scope>NUCLEOTIDE SEQUENCE [LARGE SCALE GENOMIC DNA]</scope>
    <source>
        <strain evidence="8">CGMCC 1.10697</strain>
    </source>
</reference>
<dbReference type="EMBL" id="PJBV01000035">
    <property type="protein sequence ID" value="PKH37344.1"/>
    <property type="molecule type" value="Genomic_DNA"/>
</dbReference>
<dbReference type="Pfam" id="PF08244">
    <property type="entry name" value="Glyco_hydro_32C"/>
    <property type="match status" value="1"/>
</dbReference>
<dbReference type="PANTHER" id="PTHR42800:SF1">
    <property type="entry name" value="EXOINULINASE INUD (AFU_ORTHOLOGUE AFUA_5G00480)"/>
    <property type="match status" value="1"/>
</dbReference>
<dbReference type="InterPro" id="IPR001362">
    <property type="entry name" value="Glyco_hydro_32"/>
</dbReference>
<evidence type="ECO:0000313" key="10">
    <source>
        <dbReference type="Proteomes" id="UP000233565"/>
    </source>
</evidence>
<dbReference type="InterPro" id="IPR013189">
    <property type="entry name" value="Glyco_hydro_32_C"/>
</dbReference>
<dbReference type="InterPro" id="IPR023296">
    <property type="entry name" value="Glyco_hydro_beta-prop_sf"/>
</dbReference>
<dbReference type="GO" id="GO:0004575">
    <property type="term" value="F:sucrose alpha-glucosidase activity"/>
    <property type="evidence" value="ECO:0007669"/>
    <property type="project" value="TreeGrafter"/>
</dbReference>
<dbReference type="SUPFAM" id="SSF75005">
    <property type="entry name" value="Arabinanase/levansucrase/invertase"/>
    <property type="match status" value="1"/>
</dbReference>
<dbReference type="GO" id="GO:0005737">
    <property type="term" value="C:cytoplasm"/>
    <property type="evidence" value="ECO:0007669"/>
    <property type="project" value="TreeGrafter"/>
</dbReference>
<dbReference type="RefSeq" id="WP_091193379.1">
    <property type="nucleotide sequence ID" value="NZ_FOKC01000001.1"/>
</dbReference>
<dbReference type="EMBL" id="FOKC01000001">
    <property type="protein sequence ID" value="SFA77251.1"/>
    <property type="molecule type" value="Genomic_DNA"/>
</dbReference>
<evidence type="ECO:0000256" key="4">
    <source>
        <dbReference type="RuleBase" id="RU362110"/>
    </source>
</evidence>
<dbReference type="AlphaFoldDB" id="A0A1I0VLT2"/>
<gene>
    <name evidence="7" type="ORF">CXG46_17940</name>
    <name evidence="8" type="ORF">SAMN05192575_101306</name>
</gene>
<dbReference type="GO" id="GO:0005987">
    <property type="term" value="P:sucrose catabolic process"/>
    <property type="evidence" value="ECO:0007669"/>
    <property type="project" value="TreeGrafter"/>
</dbReference>
<comment type="similarity">
    <text evidence="1 4">Belongs to the glycosyl hydrolase 32 family.</text>
</comment>
<feature type="domain" description="Glycosyl hydrolase family 32 C-terminal" evidence="6">
    <location>
        <begin position="326"/>
        <end position="464"/>
    </location>
</feature>
<reference evidence="7 10" key="3">
    <citation type="submission" date="2017-12" db="EMBL/GenBank/DDBJ databases">
        <title>Pharmacopeia of the Arctic Ocean.</title>
        <authorList>
            <person name="Collins E."/>
            <person name="Ducluzeau A.-L."/>
        </authorList>
    </citation>
    <scope>NUCLEOTIDE SEQUENCE [LARGE SCALE GENOMIC DNA]</scope>
    <source>
        <strain evidence="7 10">DSM 23325</strain>
    </source>
</reference>
<dbReference type="OrthoDB" id="9776657at2"/>
<dbReference type="Gene3D" id="2.60.120.560">
    <property type="entry name" value="Exo-inulinase, domain 1"/>
    <property type="match status" value="1"/>
</dbReference>
<evidence type="ECO:0000256" key="2">
    <source>
        <dbReference type="ARBA" id="ARBA00022801"/>
    </source>
</evidence>
<dbReference type="Gene3D" id="2.115.10.20">
    <property type="entry name" value="Glycosyl hydrolase domain, family 43"/>
    <property type="match status" value="1"/>
</dbReference>
<dbReference type="InterPro" id="IPR013320">
    <property type="entry name" value="ConA-like_dom_sf"/>
</dbReference>
<evidence type="ECO:0000313" key="9">
    <source>
        <dbReference type="Proteomes" id="UP000199113"/>
    </source>
</evidence>
<dbReference type="Proteomes" id="UP000233565">
    <property type="component" value="Unassembled WGS sequence"/>
</dbReference>
<dbReference type="SUPFAM" id="SSF49899">
    <property type="entry name" value="Concanavalin A-like lectins/glucanases"/>
    <property type="match status" value="1"/>
</dbReference>
<evidence type="ECO:0000256" key="1">
    <source>
        <dbReference type="ARBA" id="ARBA00009902"/>
    </source>
</evidence>
<evidence type="ECO:0000313" key="7">
    <source>
        <dbReference type="EMBL" id="PKH37344.1"/>
    </source>
</evidence>
<evidence type="ECO:0000256" key="3">
    <source>
        <dbReference type="ARBA" id="ARBA00023295"/>
    </source>
</evidence>
<keyword evidence="10" id="KW-1185">Reference proteome</keyword>
<protein>
    <submittedName>
        <fullName evidence="7">Glycosyl hydrolase family 32</fullName>
    </submittedName>
    <submittedName>
        <fullName evidence="8">Levanase/fructan beta-fructosidase</fullName>
    </submittedName>
</protein>
<reference evidence="9" key="2">
    <citation type="submission" date="2016-10" db="EMBL/GenBank/DDBJ databases">
        <authorList>
            <person name="Varghese N."/>
            <person name="Submissions S."/>
        </authorList>
    </citation>
    <scope>NUCLEOTIDE SEQUENCE [LARGE SCALE GENOMIC DNA]</scope>
    <source>
        <strain evidence="9">CGMCC 1.10697</strain>
    </source>
</reference>
<dbReference type="Proteomes" id="UP000199113">
    <property type="component" value="Unassembled WGS sequence"/>
</dbReference>
<accession>A0A1I0VLT2</accession>
<keyword evidence="2 4" id="KW-0378">Hydrolase</keyword>
<feature type="domain" description="Glycosyl hydrolase family 32 N-terminal" evidence="5">
    <location>
        <begin position="12"/>
        <end position="311"/>
    </location>
</feature>
<dbReference type="SMART" id="SM00640">
    <property type="entry name" value="Glyco_32"/>
    <property type="match status" value="1"/>
</dbReference>
<evidence type="ECO:0000259" key="5">
    <source>
        <dbReference type="Pfam" id="PF00251"/>
    </source>
</evidence>
<evidence type="ECO:0000259" key="6">
    <source>
        <dbReference type="Pfam" id="PF08244"/>
    </source>
</evidence>
<dbReference type="Pfam" id="PF00251">
    <property type="entry name" value="Glyco_hydro_32N"/>
    <property type="match status" value="1"/>
</dbReference>
<dbReference type="PANTHER" id="PTHR42800">
    <property type="entry name" value="EXOINULINASE INUD (AFU_ORTHOLOGUE AFUA_5G00480)"/>
    <property type="match status" value="1"/>
</dbReference>
<evidence type="ECO:0000313" key="8">
    <source>
        <dbReference type="EMBL" id="SFA77251.1"/>
    </source>
</evidence>